<reference evidence="2" key="1">
    <citation type="submission" date="2020-02" db="EMBL/GenBank/DDBJ databases">
        <authorList>
            <person name="Palmer J.M."/>
        </authorList>
    </citation>
    <scope>NUCLEOTIDE SEQUENCE</scope>
    <source>
        <strain evidence="2">EPUS1.4</strain>
        <tissue evidence="2">Thallus</tissue>
    </source>
</reference>
<feature type="region of interest" description="Disordered" evidence="1">
    <location>
        <begin position="44"/>
        <end position="68"/>
    </location>
</feature>
<accession>A0A8H7E427</accession>
<sequence>MARASRSLLSPFSDASSDLESFRPESSISAEQRLIPTPTNAFSALQAQNPRKRPRNYVAPQGESKRARTSTIWTYGKEVVLENGLDIRRFWERNIC</sequence>
<proteinExistence type="predicted"/>
<evidence type="ECO:0000313" key="2">
    <source>
        <dbReference type="EMBL" id="KAF7507865.1"/>
    </source>
</evidence>
<evidence type="ECO:0000313" key="3">
    <source>
        <dbReference type="Proteomes" id="UP000606974"/>
    </source>
</evidence>
<dbReference type="AlphaFoldDB" id="A0A8H7E427"/>
<name>A0A8H7E427_9EURO</name>
<dbReference type="Proteomes" id="UP000606974">
    <property type="component" value="Unassembled WGS sequence"/>
</dbReference>
<feature type="region of interest" description="Disordered" evidence="1">
    <location>
        <begin position="1"/>
        <end position="30"/>
    </location>
</feature>
<gene>
    <name evidence="2" type="ORF">GJ744_010029</name>
</gene>
<keyword evidence="3" id="KW-1185">Reference proteome</keyword>
<dbReference type="EMBL" id="JAACFV010000062">
    <property type="protein sequence ID" value="KAF7507865.1"/>
    <property type="molecule type" value="Genomic_DNA"/>
</dbReference>
<protein>
    <submittedName>
        <fullName evidence="2">Uncharacterized protein</fullName>
    </submittedName>
</protein>
<feature type="compositionally biased region" description="Polar residues" evidence="1">
    <location>
        <begin position="7"/>
        <end position="30"/>
    </location>
</feature>
<evidence type="ECO:0000256" key="1">
    <source>
        <dbReference type="SAM" id="MobiDB-lite"/>
    </source>
</evidence>
<organism evidence="2 3">
    <name type="scientific">Endocarpon pusillum</name>
    <dbReference type="NCBI Taxonomy" id="364733"/>
    <lineage>
        <taxon>Eukaryota</taxon>
        <taxon>Fungi</taxon>
        <taxon>Dikarya</taxon>
        <taxon>Ascomycota</taxon>
        <taxon>Pezizomycotina</taxon>
        <taxon>Eurotiomycetes</taxon>
        <taxon>Chaetothyriomycetidae</taxon>
        <taxon>Verrucariales</taxon>
        <taxon>Verrucariaceae</taxon>
        <taxon>Endocarpon</taxon>
    </lineage>
</organism>
<comment type="caution">
    <text evidence="2">The sequence shown here is derived from an EMBL/GenBank/DDBJ whole genome shotgun (WGS) entry which is preliminary data.</text>
</comment>